<keyword evidence="3" id="KW-1185">Reference proteome</keyword>
<name>A0A6F8XIQ1_9ACTN</name>
<reference evidence="2 3" key="1">
    <citation type="submission" date="2020-03" db="EMBL/GenBank/DDBJ databases">
        <title>Whole genome shotgun sequence of Phytohabitans flavus NBRC 107702.</title>
        <authorList>
            <person name="Komaki H."/>
            <person name="Tamura T."/>
        </authorList>
    </citation>
    <scope>NUCLEOTIDE SEQUENCE [LARGE SCALE GENOMIC DNA]</scope>
    <source>
        <strain evidence="2 3">NBRC 107702</strain>
    </source>
</reference>
<dbReference type="AlphaFoldDB" id="A0A6F8XIQ1"/>
<protein>
    <submittedName>
        <fullName evidence="2">Uncharacterized protein</fullName>
    </submittedName>
</protein>
<proteinExistence type="predicted"/>
<reference evidence="2 3" key="2">
    <citation type="submission" date="2020-03" db="EMBL/GenBank/DDBJ databases">
        <authorList>
            <person name="Ichikawa N."/>
            <person name="Kimura A."/>
            <person name="Kitahashi Y."/>
            <person name="Uohara A."/>
        </authorList>
    </citation>
    <scope>NUCLEOTIDE SEQUENCE [LARGE SCALE GENOMIC DNA]</scope>
    <source>
        <strain evidence="2 3">NBRC 107702</strain>
    </source>
</reference>
<evidence type="ECO:0000256" key="1">
    <source>
        <dbReference type="SAM" id="MobiDB-lite"/>
    </source>
</evidence>
<evidence type="ECO:0000313" key="2">
    <source>
        <dbReference type="EMBL" id="BCB73696.1"/>
    </source>
</evidence>
<sequence length="226" mass="25271">MNANVWLSPLVALIGVMLGGVLSSRVQARAWKQEEMRRWRESRMATYGDFVTAVRSFRTYVLRPDSLIEVIALNDGVRMTPGFEGEGTFQYQAVEATLARIKMVAQDQATVDTAVRHLRIARRFAVARAVYGLDQIPRDLNDLLFRTELGFVNAARTELGLPDVASLTYPDEVATTTRGEELRTLDRMLWEAHHNGIPPANEGRNKTRAGSKTVVVDAPKEGRTTK</sequence>
<organism evidence="2 3">
    <name type="scientific">Phytohabitans flavus</name>
    <dbReference type="NCBI Taxonomy" id="1076124"/>
    <lineage>
        <taxon>Bacteria</taxon>
        <taxon>Bacillati</taxon>
        <taxon>Actinomycetota</taxon>
        <taxon>Actinomycetes</taxon>
        <taxon>Micromonosporales</taxon>
        <taxon>Micromonosporaceae</taxon>
    </lineage>
</organism>
<gene>
    <name evidence="2" type="ORF">Pflav_001060</name>
</gene>
<feature type="region of interest" description="Disordered" evidence="1">
    <location>
        <begin position="195"/>
        <end position="226"/>
    </location>
</feature>
<dbReference type="KEGG" id="pfla:Pflav_001060"/>
<accession>A0A6F8XIQ1</accession>
<dbReference type="RefSeq" id="WP_173032809.1">
    <property type="nucleotide sequence ID" value="NZ_AP022870.1"/>
</dbReference>
<evidence type="ECO:0000313" key="3">
    <source>
        <dbReference type="Proteomes" id="UP000502508"/>
    </source>
</evidence>
<dbReference type="EMBL" id="AP022870">
    <property type="protein sequence ID" value="BCB73696.1"/>
    <property type="molecule type" value="Genomic_DNA"/>
</dbReference>
<dbReference type="Proteomes" id="UP000502508">
    <property type="component" value="Chromosome"/>
</dbReference>